<evidence type="ECO:0000313" key="3">
    <source>
        <dbReference type="Proteomes" id="UP000784294"/>
    </source>
</evidence>
<feature type="region of interest" description="Disordered" evidence="1">
    <location>
        <begin position="157"/>
        <end position="338"/>
    </location>
</feature>
<evidence type="ECO:0000313" key="2">
    <source>
        <dbReference type="EMBL" id="VEL09307.1"/>
    </source>
</evidence>
<dbReference type="EMBL" id="CAAALY010006004">
    <property type="protein sequence ID" value="VEL09307.1"/>
    <property type="molecule type" value="Genomic_DNA"/>
</dbReference>
<gene>
    <name evidence="2" type="ORF">PXEA_LOCUS2747</name>
</gene>
<feature type="compositionally biased region" description="Acidic residues" evidence="1">
    <location>
        <begin position="237"/>
        <end position="253"/>
    </location>
</feature>
<name>A0A3S4ZX42_9PLAT</name>
<feature type="compositionally biased region" description="Basic and acidic residues" evidence="1">
    <location>
        <begin position="272"/>
        <end position="286"/>
    </location>
</feature>
<sequence length="357" mass="39897">ATEVVKVTKTIDLEENSNNVQLCTSFHSDIIATEKPIVLCDKTATVGISLDTSPDQPNTASKSRASTLFTELALPEVLPPLKAIINRSKTHFESQESQPSISNSSQSNAMGRQEWLLHRQQLEAEMREKRLKQYAERLDEAGQNPDLEEIDEEVEIQGRAKDKQSGDLDKEWSPGGSDEDSFSEEESSGSEDTSTSYHTDTCEDRNDGDEEMDGEEETDEEVGISRLKRPKKLNPFADDEAEEDDADMESDVEPSDKQNKLTKSRIPLLTQESRDKTSVDEFKENNNEPDLGGLNQLERDSNVGTTSSCSDCESAAEEDRLDGRKRRPSWSMNRIKDSGDVEKKANGLQVSYFTNFG</sequence>
<feature type="non-terminal residue" evidence="2">
    <location>
        <position position="1"/>
    </location>
</feature>
<feature type="compositionally biased region" description="Basic and acidic residues" evidence="1">
    <location>
        <begin position="157"/>
        <end position="172"/>
    </location>
</feature>
<dbReference type="AlphaFoldDB" id="A0A3S4ZX42"/>
<dbReference type="Proteomes" id="UP000784294">
    <property type="component" value="Unassembled WGS sequence"/>
</dbReference>
<protein>
    <submittedName>
        <fullName evidence="2">Uncharacterized protein</fullName>
    </submittedName>
</protein>
<accession>A0A3S4ZX42</accession>
<feature type="region of interest" description="Disordered" evidence="1">
    <location>
        <begin position="89"/>
        <end position="110"/>
    </location>
</feature>
<organism evidence="2 3">
    <name type="scientific">Protopolystoma xenopodis</name>
    <dbReference type="NCBI Taxonomy" id="117903"/>
    <lineage>
        <taxon>Eukaryota</taxon>
        <taxon>Metazoa</taxon>
        <taxon>Spiralia</taxon>
        <taxon>Lophotrochozoa</taxon>
        <taxon>Platyhelminthes</taxon>
        <taxon>Monogenea</taxon>
        <taxon>Polyopisthocotylea</taxon>
        <taxon>Polystomatidea</taxon>
        <taxon>Polystomatidae</taxon>
        <taxon>Protopolystoma</taxon>
    </lineage>
</organism>
<feature type="compositionally biased region" description="Acidic residues" evidence="1">
    <location>
        <begin position="206"/>
        <end position="222"/>
    </location>
</feature>
<feature type="compositionally biased region" description="Low complexity" evidence="1">
    <location>
        <begin position="95"/>
        <end position="108"/>
    </location>
</feature>
<proteinExistence type="predicted"/>
<reference evidence="2" key="1">
    <citation type="submission" date="2018-11" db="EMBL/GenBank/DDBJ databases">
        <authorList>
            <consortium name="Pathogen Informatics"/>
        </authorList>
    </citation>
    <scope>NUCLEOTIDE SEQUENCE</scope>
</reference>
<keyword evidence="3" id="KW-1185">Reference proteome</keyword>
<evidence type="ECO:0000256" key="1">
    <source>
        <dbReference type="SAM" id="MobiDB-lite"/>
    </source>
</evidence>
<feature type="compositionally biased region" description="Acidic residues" evidence="1">
    <location>
        <begin position="177"/>
        <end position="189"/>
    </location>
</feature>
<comment type="caution">
    <text evidence="2">The sequence shown here is derived from an EMBL/GenBank/DDBJ whole genome shotgun (WGS) entry which is preliminary data.</text>
</comment>